<gene>
    <name evidence="2" type="ORF">EV421DRAFT_1744091</name>
</gene>
<proteinExistence type="predicted"/>
<keyword evidence="3" id="KW-1185">Reference proteome</keyword>
<dbReference type="AlphaFoldDB" id="A0AA39IVM8"/>
<feature type="compositionally biased region" description="Basic and acidic residues" evidence="1">
    <location>
        <begin position="256"/>
        <end position="274"/>
    </location>
</feature>
<feature type="region of interest" description="Disordered" evidence="1">
    <location>
        <begin position="243"/>
        <end position="281"/>
    </location>
</feature>
<comment type="caution">
    <text evidence="2">The sequence shown here is derived from an EMBL/GenBank/DDBJ whole genome shotgun (WGS) entry which is preliminary data.</text>
</comment>
<evidence type="ECO:0000313" key="2">
    <source>
        <dbReference type="EMBL" id="KAK0430407.1"/>
    </source>
</evidence>
<feature type="region of interest" description="Disordered" evidence="1">
    <location>
        <begin position="197"/>
        <end position="218"/>
    </location>
</feature>
<dbReference type="Proteomes" id="UP001175226">
    <property type="component" value="Unassembled WGS sequence"/>
</dbReference>
<protein>
    <submittedName>
        <fullName evidence="2">Uncharacterized protein</fullName>
    </submittedName>
</protein>
<feature type="compositionally biased region" description="Basic and acidic residues" evidence="1">
    <location>
        <begin position="199"/>
        <end position="209"/>
    </location>
</feature>
<reference evidence="2" key="1">
    <citation type="submission" date="2023-06" db="EMBL/GenBank/DDBJ databases">
        <authorList>
            <consortium name="Lawrence Berkeley National Laboratory"/>
            <person name="Ahrendt S."/>
            <person name="Sahu N."/>
            <person name="Indic B."/>
            <person name="Wong-Bajracharya J."/>
            <person name="Merenyi Z."/>
            <person name="Ke H.-M."/>
            <person name="Monk M."/>
            <person name="Kocsube S."/>
            <person name="Drula E."/>
            <person name="Lipzen A."/>
            <person name="Balint B."/>
            <person name="Henrissat B."/>
            <person name="Andreopoulos B."/>
            <person name="Martin F.M."/>
            <person name="Harder C.B."/>
            <person name="Rigling D."/>
            <person name="Ford K.L."/>
            <person name="Foster G.D."/>
            <person name="Pangilinan J."/>
            <person name="Papanicolaou A."/>
            <person name="Barry K."/>
            <person name="LaButti K."/>
            <person name="Viragh M."/>
            <person name="Koriabine M."/>
            <person name="Yan M."/>
            <person name="Riley R."/>
            <person name="Champramary S."/>
            <person name="Plett K.L."/>
            <person name="Tsai I.J."/>
            <person name="Slot J."/>
            <person name="Sipos G."/>
            <person name="Plett J."/>
            <person name="Nagy L.G."/>
            <person name="Grigoriev I.V."/>
        </authorList>
    </citation>
    <scope>NUCLEOTIDE SEQUENCE</scope>
    <source>
        <strain evidence="2">FPL87.14</strain>
    </source>
</reference>
<organism evidence="2 3">
    <name type="scientific">Armillaria borealis</name>
    <dbReference type="NCBI Taxonomy" id="47425"/>
    <lineage>
        <taxon>Eukaryota</taxon>
        <taxon>Fungi</taxon>
        <taxon>Dikarya</taxon>
        <taxon>Basidiomycota</taxon>
        <taxon>Agaricomycotina</taxon>
        <taxon>Agaricomycetes</taxon>
        <taxon>Agaricomycetidae</taxon>
        <taxon>Agaricales</taxon>
        <taxon>Marasmiineae</taxon>
        <taxon>Physalacriaceae</taxon>
        <taxon>Armillaria</taxon>
    </lineage>
</organism>
<name>A0AA39IVM8_9AGAR</name>
<evidence type="ECO:0000256" key="1">
    <source>
        <dbReference type="SAM" id="MobiDB-lite"/>
    </source>
</evidence>
<evidence type="ECO:0000313" key="3">
    <source>
        <dbReference type="Proteomes" id="UP001175226"/>
    </source>
</evidence>
<sequence length="281" mass="32403">MVRVVDDNGGAMVEVGCMVHCEVLFLLAQLVELYTAKKSLNDEHVRRILETVSPSRIQKNLKLDEFMQIIGPGSWRQYTRDRSEGFGEPGAITKRDNRSLLVAPIYERKDWRIRGFGVPGAMMKRDNRWRRYSDGLEGLDGWVLIVARIETARMLRIKSEGRVLLKPNVMIYEPGDVFWRERRRELALVDGAIGNDEDAPPRIRRDKQGRTRRVGGRNDVPRWALEKDATVWCKRRITTALTEPMSGHGAADEEEGARLRTGWDRGRDREERFSQPHPGIR</sequence>
<dbReference type="EMBL" id="JAUEPT010000150">
    <property type="protein sequence ID" value="KAK0430407.1"/>
    <property type="molecule type" value="Genomic_DNA"/>
</dbReference>
<accession>A0AA39IVM8</accession>